<evidence type="ECO:0000313" key="2">
    <source>
        <dbReference type="EMBL" id="GAA0448208.1"/>
    </source>
</evidence>
<reference evidence="2 3" key="1">
    <citation type="journal article" date="2019" name="Int. J. Syst. Evol. Microbiol.">
        <title>The Global Catalogue of Microorganisms (GCM) 10K type strain sequencing project: providing services to taxonomists for standard genome sequencing and annotation.</title>
        <authorList>
            <consortium name="The Broad Institute Genomics Platform"/>
            <consortium name="The Broad Institute Genome Sequencing Center for Infectious Disease"/>
            <person name="Wu L."/>
            <person name="Ma J."/>
        </authorList>
    </citation>
    <scope>NUCLEOTIDE SEQUENCE [LARGE SCALE GENOMIC DNA]</scope>
    <source>
        <strain evidence="2 3">JCM 4805</strain>
    </source>
</reference>
<name>A0ABN0ZHV0_9ACTN</name>
<organism evidence="2 3">
    <name type="scientific">Streptomyces olivaceiscleroticus</name>
    <dbReference type="NCBI Taxonomy" id="68245"/>
    <lineage>
        <taxon>Bacteria</taxon>
        <taxon>Bacillati</taxon>
        <taxon>Actinomycetota</taxon>
        <taxon>Actinomycetes</taxon>
        <taxon>Kitasatosporales</taxon>
        <taxon>Streptomycetaceae</taxon>
        <taxon>Streptomyces</taxon>
    </lineage>
</organism>
<keyword evidence="3" id="KW-1185">Reference proteome</keyword>
<feature type="region of interest" description="Disordered" evidence="1">
    <location>
        <begin position="75"/>
        <end position="99"/>
    </location>
</feature>
<evidence type="ECO:0000313" key="3">
    <source>
        <dbReference type="Proteomes" id="UP001500909"/>
    </source>
</evidence>
<protein>
    <submittedName>
        <fullName evidence="2">Uncharacterized protein</fullName>
    </submittedName>
</protein>
<accession>A0ABN0ZHV0</accession>
<proteinExistence type="predicted"/>
<sequence>MLLLDEAEVQQEIRRLEPHVRLEPGVTAQRHGPVPDSCAFGFHVRDVDAQVRVAVAQYVEHVSLCPRSLLPASLRATAPAQRRRSGSQGATPMIGSSERYTSETFAGPIGVAYRNLIG</sequence>
<dbReference type="EMBL" id="BAAABY010000009">
    <property type="protein sequence ID" value="GAA0448208.1"/>
    <property type="molecule type" value="Genomic_DNA"/>
</dbReference>
<evidence type="ECO:0000256" key="1">
    <source>
        <dbReference type="SAM" id="MobiDB-lite"/>
    </source>
</evidence>
<comment type="caution">
    <text evidence="2">The sequence shown here is derived from an EMBL/GenBank/DDBJ whole genome shotgun (WGS) entry which is preliminary data.</text>
</comment>
<gene>
    <name evidence="2" type="ORF">GCM10010361_10150</name>
</gene>
<dbReference type="Proteomes" id="UP001500909">
    <property type="component" value="Unassembled WGS sequence"/>
</dbReference>